<dbReference type="PANTHER" id="PTHR42959:SF1">
    <property type="entry name" value="CARBAMOYLTRANSFERASE HYPF"/>
    <property type="match status" value="1"/>
</dbReference>
<dbReference type="UniPathway" id="UPA00335"/>
<dbReference type="InterPro" id="IPR041440">
    <property type="entry name" value="HypF_C"/>
</dbReference>
<evidence type="ECO:0000256" key="9">
    <source>
        <dbReference type="PROSITE-ProRule" id="PRU00520"/>
    </source>
</evidence>
<keyword evidence="4" id="KW-0479">Metal-binding</keyword>
<comment type="catalytic activity">
    <reaction evidence="9">
        <text>an acyl phosphate + H2O = a carboxylate + phosphate + H(+)</text>
        <dbReference type="Rhea" id="RHEA:14965"/>
        <dbReference type="ChEBI" id="CHEBI:15377"/>
        <dbReference type="ChEBI" id="CHEBI:15378"/>
        <dbReference type="ChEBI" id="CHEBI:29067"/>
        <dbReference type="ChEBI" id="CHEBI:43474"/>
        <dbReference type="ChEBI" id="CHEBI:59918"/>
        <dbReference type="EC" id="3.6.1.7"/>
    </reaction>
</comment>
<dbReference type="SUPFAM" id="SSF54975">
    <property type="entry name" value="Acylphosphatase/BLUF domain-like"/>
    <property type="match status" value="1"/>
</dbReference>
<comment type="catalytic activity">
    <reaction evidence="7">
        <text>C-terminal L-cysteinyl-[HypE protein] + carbamoyl phosphate + ATP + H2O = C-terminal S-carboxamide-L-cysteinyl-[HypE protein] + AMP + phosphate + diphosphate + H(+)</text>
        <dbReference type="Rhea" id="RHEA:55636"/>
        <dbReference type="Rhea" id="RHEA-COMP:14247"/>
        <dbReference type="Rhea" id="RHEA-COMP:14392"/>
        <dbReference type="ChEBI" id="CHEBI:15377"/>
        <dbReference type="ChEBI" id="CHEBI:15378"/>
        <dbReference type="ChEBI" id="CHEBI:30616"/>
        <dbReference type="ChEBI" id="CHEBI:33019"/>
        <dbReference type="ChEBI" id="CHEBI:43474"/>
        <dbReference type="ChEBI" id="CHEBI:58228"/>
        <dbReference type="ChEBI" id="CHEBI:76913"/>
        <dbReference type="ChEBI" id="CHEBI:139126"/>
        <dbReference type="ChEBI" id="CHEBI:456215"/>
    </reaction>
</comment>
<dbReference type="InterPro" id="IPR051060">
    <property type="entry name" value="Carbamoyltrans_HypF-like"/>
</dbReference>
<protein>
    <recommendedName>
        <fullName evidence="8">Carbamoyltransferase</fullName>
        <ecNumber evidence="8">6.2.-.-</ecNumber>
    </recommendedName>
</protein>
<gene>
    <name evidence="12" type="primary">hypF</name>
    <name evidence="12" type="ORF">CUN48_07200</name>
</gene>
<dbReference type="Pfam" id="PF22521">
    <property type="entry name" value="HypF_C_2"/>
    <property type="match status" value="1"/>
</dbReference>
<dbReference type="Proteomes" id="UP000230790">
    <property type="component" value="Unassembled WGS sequence"/>
</dbReference>
<dbReference type="PIRSF" id="PIRSF006256">
    <property type="entry name" value="CMPcnvr_hdrg_mat"/>
    <property type="match status" value="1"/>
</dbReference>
<feature type="active site" evidence="9">
    <location>
        <position position="65"/>
    </location>
</feature>
<evidence type="ECO:0000256" key="4">
    <source>
        <dbReference type="ARBA" id="ARBA00022723"/>
    </source>
</evidence>
<dbReference type="Gene3D" id="3.30.420.360">
    <property type="match status" value="1"/>
</dbReference>
<evidence type="ECO:0000259" key="10">
    <source>
        <dbReference type="PROSITE" id="PS51160"/>
    </source>
</evidence>
<keyword evidence="12" id="KW-0808">Transferase</keyword>
<reference evidence="12 13" key="1">
    <citation type="submission" date="2017-11" db="EMBL/GenBank/DDBJ databases">
        <title>Evolution of Phototrophy in the Chloroflexi Phylum Driven by Horizontal Gene Transfer.</title>
        <authorList>
            <person name="Ward L.M."/>
            <person name="Hemp J."/>
            <person name="Shih P.M."/>
            <person name="Mcglynn S.E."/>
            <person name="Fischer W."/>
        </authorList>
    </citation>
    <scope>NUCLEOTIDE SEQUENCE [LARGE SCALE GENOMIC DNA]</scope>
    <source>
        <strain evidence="12">JP3_7</strain>
    </source>
</reference>
<feature type="domain" description="Acylphosphatase-like" evidence="10">
    <location>
        <begin position="32"/>
        <end position="118"/>
    </location>
</feature>
<dbReference type="Pfam" id="PF17788">
    <property type="entry name" value="HypF_C"/>
    <property type="match status" value="1"/>
</dbReference>
<evidence type="ECO:0000256" key="8">
    <source>
        <dbReference type="PIRNR" id="PIRNR006256"/>
    </source>
</evidence>
<evidence type="ECO:0000256" key="7">
    <source>
        <dbReference type="ARBA" id="ARBA00048220"/>
    </source>
</evidence>
<dbReference type="FunFam" id="3.30.420.40:FF:000124">
    <property type="entry name" value="Carbamoyltransferase HypF"/>
    <property type="match status" value="1"/>
</dbReference>
<name>A0A2M8QD28_9CHLR</name>
<proteinExistence type="inferred from homology"/>
<dbReference type="InterPro" id="IPR006070">
    <property type="entry name" value="Sua5-like_dom"/>
</dbReference>
<dbReference type="EC" id="6.2.-.-" evidence="8"/>
<evidence type="ECO:0000256" key="3">
    <source>
        <dbReference type="ARBA" id="ARBA00022598"/>
    </source>
</evidence>
<dbReference type="Gene3D" id="3.30.420.40">
    <property type="match status" value="1"/>
</dbReference>
<keyword evidence="6" id="KW-0862">Zinc</keyword>
<evidence type="ECO:0000256" key="5">
    <source>
        <dbReference type="ARBA" id="ARBA00022771"/>
    </source>
</evidence>
<comment type="caution">
    <text evidence="12">The sequence shown here is derived from an EMBL/GenBank/DDBJ whole genome shotgun (WGS) entry which is preliminary data.</text>
</comment>
<keyword evidence="9" id="KW-0378">Hydrolase</keyword>
<dbReference type="InterPro" id="IPR004421">
    <property type="entry name" value="Carbamoyltransferase_HypF"/>
</dbReference>
<dbReference type="InterPro" id="IPR017968">
    <property type="entry name" value="Acylphosphatase_CS"/>
</dbReference>
<dbReference type="Gene3D" id="3.90.870.50">
    <property type="match status" value="1"/>
</dbReference>
<comment type="pathway">
    <text evidence="1">Protein modification; [NiFe] hydrogenase maturation.</text>
</comment>
<sequence length="790" mass="86572">MDSSCTEVILRDVRPTERCLQCRAMSDGARARWRLIVRGIVQGVGFRPFVFGLARRLALAGHVGNDSGGVFIEVEGAPSALAAFLRELRANPPPLAMMDSIEVEAVPVRGESAFVIVESEARAEANTSISPDVCVCDDCLRELFDPADRRYRYPFINCTHCGPRFTIIQDIPYDRPLTTMSAFPMCPVCAREYHDPTDRRFHAQPVACPTCGPRVWFEAPGQPTLHDDDAIRAAQAALRDGWIVAVKGIGGFHLACDATNDAALCALRRRKGRGDKPFAVMVRDLAAARALAEMDDDQIALLTSKARPIVLLRRRPDAPLSELVAPGNAYVGLMLPYSPLHYLLLDDLTQPLVMTSGNLSDEPICKDNDEALRRLASLADGFLLHNRDIHMWCDDSVMRAFAGRTLPVRRSRGYAPFPIRLAQSVPALIAVGGELKATFCVARDRQAYLSQHIGDMENLETLQAFERALAHFVKLFRITPERVACDLHPGYLSTQWAERFAAEHNLPLVKVQHHHAHIAACLAEHGFAPDVDVIGVSFDGTGYGSDRAIWGGEVLVANCRTFTRVAQLKYVPLPGGDASIKRPYRAALAHLWVAGIPWDDDLPCVSACPPQERRALRQQLERGFNCPPTSSMGRLFDAVAALVGVRQTVTYEAQAAIELEALCDDAEQERYEWVTAPAADGGALLLDPAPMLRRMVDDLRAGVARQVIAARLHNTIAELIAQVSDHVRRQTGLNVVALSGGVFQNVQLLRRTLPRLRAAGFEVLMHHVVPPNDGGLALGQAAVGGWSGCL</sequence>
<dbReference type="GO" id="GO:0051604">
    <property type="term" value="P:protein maturation"/>
    <property type="evidence" value="ECO:0007669"/>
    <property type="project" value="TreeGrafter"/>
</dbReference>
<accession>A0A2M8QD28</accession>
<dbReference type="PROSITE" id="PS51163">
    <property type="entry name" value="YRDC"/>
    <property type="match status" value="1"/>
</dbReference>
<dbReference type="GO" id="GO:0003725">
    <property type="term" value="F:double-stranded RNA binding"/>
    <property type="evidence" value="ECO:0007669"/>
    <property type="project" value="InterPro"/>
</dbReference>
<dbReference type="Pfam" id="PF01300">
    <property type="entry name" value="Sua5_yciO_yrdC"/>
    <property type="match status" value="1"/>
</dbReference>
<evidence type="ECO:0000313" key="12">
    <source>
        <dbReference type="EMBL" id="PJF47707.1"/>
    </source>
</evidence>
<dbReference type="EMBL" id="PGTN01000037">
    <property type="protein sequence ID" value="PJF47707.1"/>
    <property type="molecule type" value="Genomic_DNA"/>
</dbReference>
<feature type="domain" description="YrdC-like" evidence="11">
    <location>
        <begin position="228"/>
        <end position="413"/>
    </location>
</feature>
<dbReference type="InterPro" id="IPR017945">
    <property type="entry name" value="DHBP_synth_RibB-like_a/b_dom"/>
</dbReference>
<keyword evidence="3" id="KW-0436">Ligase</keyword>
<feature type="active site" evidence="9">
    <location>
        <position position="47"/>
    </location>
</feature>
<dbReference type="SUPFAM" id="SSF55821">
    <property type="entry name" value="YrdC/RibB"/>
    <property type="match status" value="1"/>
</dbReference>
<evidence type="ECO:0000256" key="1">
    <source>
        <dbReference type="ARBA" id="ARBA00004711"/>
    </source>
</evidence>
<dbReference type="Gene3D" id="3.30.110.120">
    <property type="match status" value="1"/>
</dbReference>
<evidence type="ECO:0000259" key="11">
    <source>
        <dbReference type="PROSITE" id="PS51163"/>
    </source>
</evidence>
<dbReference type="GO" id="GO:0016743">
    <property type="term" value="F:carboxyl- or carbamoyltransferase activity"/>
    <property type="evidence" value="ECO:0007669"/>
    <property type="project" value="UniProtKB-UniRule"/>
</dbReference>
<dbReference type="AlphaFoldDB" id="A0A2M8QD28"/>
<dbReference type="GO" id="GO:0016874">
    <property type="term" value="F:ligase activity"/>
    <property type="evidence" value="ECO:0007669"/>
    <property type="project" value="UniProtKB-UniRule"/>
</dbReference>
<dbReference type="GO" id="GO:0008270">
    <property type="term" value="F:zinc ion binding"/>
    <property type="evidence" value="ECO:0007669"/>
    <property type="project" value="UniProtKB-KW"/>
</dbReference>
<comment type="similarity">
    <text evidence="2 8">Belongs to the carbamoyltransferase HypF family.</text>
</comment>
<dbReference type="Pfam" id="PF07503">
    <property type="entry name" value="zf-HYPF"/>
    <property type="match status" value="2"/>
</dbReference>
<dbReference type="Pfam" id="PF00708">
    <property type="entry name" value="Acylphosphatase"/>
    <property type="match status" value="1"/>
</dbReference>
<dbReference type="PROSITE" id="PS51160">
    <property type="entry name" value="ACYLPHOSPHATASE_3"/>
    <property type="match status" value="1"/>
</dbReference>
<dbReference type="InterPro" id="IPR055128">
    <property type="entry name" value="HypF_C_2"/>
</dbReference>
<dbReference type="GO" id="GO:0003998">
    <property type="term" value="F:acylphosphatase activity"/>
    <property type="evidence" value="ECO:0007669"/>
    <property type="project" value="UniProtKB-EC"/>
</dbReference>
<dbReference type="InterPro" id="IPR001792">
    <property type="entry name" value="Acylphosphatase-like_dom"/>
</dbReference>
<dbReference type="InterPro" id="IPR011125">
    <property type="entry name" value="Znf_HypF"/>
</dbReference>
<evidence type="ECO:0000313" key="13">
    <source>
        <dbReference type="Proteomes" id="UP000230790"/>
    </source>
</evidence>
<dbReference type="PROSITE" id="PS00150">
    <property type="entry name" value="ACYLPHOSPHATASE_1"/>
    <property type="match status" value="1"/>
</dbReference>
<evidence type="ECO:0000256" key="6">
    <source>
        <dbReference type="ARBA" id="ARBA00022833"/>
    </source>
</evidence>
<keyword evidence="5" id="KW-0863">Zinc-finger</keyword>
<dbReference type="PANTHER" id="PTHR42959">
    <property type="entry name" value="CARBAMOYLTRANSFERASE"/>
    <property type="match status" value="1"/>
</dbReference>
<dbReference type="NCBIfam" id="TIGR00143">
    <property type="entry name" value="hypF"/>
    <property type="match status" value="1"/>
</dbReference>
<dbReference type="InterPro" id="IPR036046">
    <property type="entry name" value="Acylphosphatase-like_dom_sf"/>
</dbReference>
<organism evidence="12 13">
    <name type="scientific">Candidatus Thermofonsia Clade 3 bacterium</name>
    <dbReference type="NCBI Taxonomy" id="2364212"/>
    <lineage>
        <taxon>Bacteria</taxon>
        <taxon>Bacillati</taxon>
        <taxon>Chloroflexota</taxon>
        <taxon>Candidatus Thermofontia</taxon>
        <taxon>Candidatus Thermofonsia Clade 3</taxon>
    </lineage>
</organism>
<evidence type="ECO:0000256" key="2">
    <source>
        <dbReference type="ARBA" id="ARBA00008097"/>
    </source>
</evidence>